<name>A0A6C0JRN1_9ZZZZ</name>
<protein>
    <recommendedName>
        <fullName evidence="2">Ankyrin repeat protein</fullName>
    </recommendedName>
</protein>
<evidence type="ECO:0000313" key="1">
    <source>
        <dbReference type="EMBL" id="QHU08013.1"/>
    </source>
</evidence>
<sequence length="241" mass="28503">MSYYDNFINRDNYEKFVKDCLKGKDITKWLEILDPSKYDNEAIKKVVNHYAPEKEKLNLIKKLLDDPRVAKSINYCDLLYILCSYDDILSVEYILDNIKPDFTEDNKKNGENNCLQTCFQQSLHSGAYRCTRLFLHDSRVNVTIYGTSLLYWSIKYYNVFHMFLQDPRVDPNANDNYIIEAIYQNKYDVLCLILSDSRINIPDYIYKMAESDQNIDPSIRKVLIEHSFSLDSINYNKNIIE</sequence>
<dbReference type="InterPro" id="IPR036770">
    <property type="entry name" value="Ankyrin_rpt-contain_sf"/>
</dbReference>
<dbReference type="AlphaFoldDB" id="A0A6C0JRN1"/>
<evidence type="ECO:0008006" key="2">
    <source>
        <dbReference type="Google" id="ProtNLM"/>
    </source>
</evidence>
<proteinExistence type="predicted"/>
<accession>A0A6C0JRN1</accession>
<dbReference type="EMBL" id="MN740694">
    <property type="protein sequence ID" value="QHU08013.1"/>
    <property type="molecule type" value="Genomic_DNA"/>
</dbReference>
<dbReference type="Gene3D" id="1.25.40.20">
    <property type="entry name" value="Ankyrin repeat-containing domain"/>
    <property type="match status" value="1"/>
</dbReference>
<reference evidence="1" key="1">
    <citation type="journal article" date="2020" name="Nature">
        <title>Giant virus diversity and host interactions through global metagenomics.</title>
        <authorList>
            <person name="Schulz F."/>
            <person name="Roux S."/>
            <person name="Paez-Espino D."/>
            <person name="Jungbluth S."/>
            <person name="Walsh D.A."/>
            <person name="Denef V.J."/>
            <person name="McMahon K.D."/>
            <person name="Konstantinidis K.T."/>
            <person name="Eloe-Fadrosh E.A."/>
            <person name="Kyrpides N.C."/>
            <person name="Woyke T."/>
        </authorList>
    </citation>
    <scope>NUCLEOTIDE SEQUENCE</scope>
    <source>
        <strain evidence="1">GVMAG-S-1062768-28</strain>
    </source>
</reference>
<organism evidence="1">
    <name type="scientific">viral metagenome</name>
    <dbReference type="NCBI Taxonomy" id="1070528"/>
    <lineage>
        <taxon>unclassified sequences</taxon>
        <taxon>metagenomes</taxon>
        <taxon>organismal metagenomes</taxon>
    </lineage>
</organism>